<evidence type="ECO:0000313" key="4">
    <source>
        <dbReference type="EMBL" id="GLI70617.1"/>
    </source>
</evidence>
<feature type="compositionally biased region" description="Low complexity" evidence="2">
    <location>
        <begin position="317"/>
        <end position="341"/>
    </location>
</feature>
<keyword evidence="1" id="KW-0808">Transferase</keyword>
<feature type="compositionally biased region" description="Polar residues" evidence="2">
    <location>
        <begin position="177"/>
        <end position="190"/>
    </location>
</feature>
<feature type="transmembrane region" description="Helical" evidence="3">
    <location>
        <begin position="74"/>
        <end position="96"/>
    </location>
</feature>
<dbReference type="PANTHER" id="PTHR13947">
    <property type="entry name" value="GNAT FAMILY N-ACETYLTRANSFERASE"/>
    <property type="match status" value="1"/>
</dbReference>
<keyword evidence="3" id="KW-0472">Membrane</keyword>
<evidence type="ECO:0000256" key="2">
    <source>
        <dbReference type="SAM" id="MobiDB-lite"/>
    </source>
</evidence>
<comment type="caution">
    <text evidence="4">The sequence shown here is derived from an EMBL/GenBank/DDBJ whole genome shotgun (WGS) entry which is preliminary data.</text>
</comment>
<evidence type="ECO:0000256" key="1">
    <source>
        <dbReference type="ARBA" id="ARBA00022679"/>
    </source>
</evidence>
<dbReference type="PANTHER" id="PTHR13947:SF37">
    <property type="entry name" value="LD18367P"/>
    <property type="match status" value="1"/>
</dbReference>
<gene>
    <name evidence="4" type="ORF">VaNZ11_015515</name>
</gene>
<protein>
    <submittedName>
        <fullName evidence="4">Uncharacterized protein</fullName>
    </submittedName>
</protein>
<sequence length="351" mass="36624">MSVKVVTLPSGTVIRIRPYRTDDHDEVIRIFSSGMMGLVPSGVRQILQTSRPLQVFACAAPAATLIASPKRSSFLFKAAASLGAAAFVPCLVFALIRRTVKRYIFQSVDGPDLSNIETFYSTSGAGHGSAFWVAEIVEQGPVVTATPDTGLTVQQPPVVPRPASTASSQTSSGTANGEISNNLLTSSEPVTNPPAVPARLGAVERETWSKAQECQSISTNEQAGVITAEGRSSSTVLLPAEPDERQIREPAAGLVAGAVARLEAASSRSLTTSPRSIGPPAAALKAPLIWVNADDNPGTENQPCENTDLDSRVGPKSVPLPSVVAVPATPAGGAFSSSSRSFIAQRRGQQQ</sequence>
<evidence type="ECO:0000256" key="3">
    <source>
        <dbReference type="SAM" id="Phobius"/>
    </source>
</evidence>
<feature type="compositionally biased region" description="Low complexity" evidence="2">
    <location>
        <begin position="163"/>
        <end position="175"/>
    </location>
</feature>
<reference evidence="4 5" key="1">
    <citation type="journal article" date="2023" name="IScience">
        <title>Expanded male sex-determining region conserved during the evolution of homothallism in the green alga Volvox.</title>
        <authorList>
            <person name="Yamamoto K."/>
            <person name="Matsuzaki R."/>
            <person name="Mahakham W."/>
            <person name="Heman W."/>
            <person name="Sekimoto H."/>
            <person name="Kawachi M."/>
            <person name="Minakuchi Y."/>
            <person name="Toyoda A."/>
            <person name="Nozaki H."/>
        </authorList>
    </citation>
    <scope>NUCLEOTIDE SEQUENCE [LARGE SCALE GENOMIC DNA]</scope>
    <source>
        <strain evidence="4 5">NIES-4468</strain>
    </source>
</reference>
<keyword evidence="3" id="KW-0812">Transmembrane</keyword>
<keyword evidence="5" id="KW-1185">Reference proteome</keyword>
<feature type="region of interest" description="Disordered" evidence="2">
    <location>
        <begin position="293"/>
        <end position="351"/>
    </location>
</feature>
<evidence type="ECO:0000313" key="5">
    <source>
        <dbReference type="Proteomes" id="UP001165090"/>
    </source>
</evidence>
<dbReference type="InterPro" id="IPR050769">
    <property type="entry name" value="NAT_camello-type"/>
</dbReference>
<feature type="region of interest" description="Disordered" evidence="2">
    <location>
        <begin position="148"/>
        <end position="193"/>
    </location>
</feature>
<dbReference type="Proteomes" id="UP001165090">
    <property type="component" value="Unassembled WGS sequence"/>
</dbReference>
<keyword evidence="3" id="KW-1133">Transmembrane helix</keyword>
<organism evidence="4 5">
    <name type="scientific">Volvox africanus</name>
    <dbReference type="NCBI Taxonomy" id="51714"/>
    <lineage>
        <taxon>Eukaryota</taxon>
        <taxon>Viridiplantae</taxon>
        <taxon>Chlorophyta</taxon>
        <taxon>core chlorophytes</taxon>
        <taxon>Chlorophyceae</taxon>
        <taxon>CS clade</taxon>
        <taxon>Chlamydomonadales</taxon>
        <taxon>Volvocaceae</taxon>
        <taxon>Volvox</taxon>
    </lineage>
</organism>
<dbReference type="EMBL" id="BSDZ01000094">
    <property type="protein sequence ID" value="GLI70617.1"/>
    <property type="molecule type" value="Genomic_DNA"/>
</dbReference>
<accession>A0ABQ5SKU8</accession>
<name>A0ABQ5SKU8_9CHLO</name>
<proteinExistence type="predicted"/>